<dbReference type="Proteomes" id="UP000824998">
    <property type="component" value="Unassembled WGS sequence"/>
</dbReference>
<dbReference type="PANTHER" id="PTHR34502">
    <property type="entry name" value="DUF6594 DOMAIN-CONTAINING PROTEIN-RELATED"/>
    <property type="match status" value="1"/>
</dbReference>
<evidence type="ECO:0000313" key="4">
    <source>
        <dbReference type="Proteomes" id="UP000824998"/>
    </source>
</evidence>
<accession>A0A9P7YMB5</accession>
<evidence type="ECO:0000313" key="3">
    <source>
        <dbReference type="EMBL" id="KAG9236096.1"/>
    </source>
</evidence>
<dbReference type="Pfam" id="PF20237">
    <property type="entry name" value="DUF6594"/>
    <property type="match status" value="1"/>
</dbReference>
<dbReference type="PANTHER" id="PTHR34502:SF5">
    <property type="entry name" value="DUF6594 DOMAIN-CONTAINING PROTEIN"/>
    <property type="match status" value="1"/>
</dbReference>
<keyword evidence="1" id="KW-0812">Transmembrane</keyword>
<keyword evidence="4" id="KW-1185">Reference proteome</keyword>
<name>A0A9P7YMB5_9HELO</name>
<dbReference type="AlphaFoldDB" id="A0A9P7YMB5"/>
<evidence type="ECO:0000259" key="2">
    <source>
        <dbReference type="Pfam" id="PF20237"/>
    </source>
</evidence>
<dbReference type="InterPro" id="IPR046529">
    <property type="entry name" value="DUF6594"/>
</dbReference>
<feature type="transmembrane region" description="Helical" evidence="1">
    <location>
        <begin position="118"/>
        <end position="140"/>
    </location>
</feature>
<organism evidence="3 4">
    <name type="scientific">Amylocarpus encephaloides</name>
    <dbReference type="NCBI Taxonomy" id="45428"/>
    <lineage>
        <taxon>Eukaryota</taxon>
        <taxon>Fungi</taxon>
        <taxon>Dikarya</taxon>
        <taxon>Ascomycota</taxon>
        <taxon>Pezizomycotina</taxon>
        <taxon>Leotiomycetes</taxon>
        <taxon>Helotiales</taxon>
        <taxon>Helotiales incertae sedis</taxon>
        <taxon>Amylocarpus</taxon>
    </lineage>
</organism>
<keyword evidence="1" id="KW-0472">Membrane</keyword>
<evidence type="ECO:0000256" key="1">
    <source>
        <dbReference type="SAM" id="Phobius"/>
    </source>
</evidence>
<sequence>MAGLRITTPTDEAAIHQNAMAQIQHPPIRDVEGLQEWMEVDSAHVYLVGKDRPVWEDPDHRDLLVMRARTHASLLSSLLSEILVDEIHRWIFYPLEKIKNRPWLNDIRHEAKTMWQRLVVVAGFTFAFLLVLGLGTNAALVEVLAASAAFAAVQVAFVGSADNDGSTNPVLSGLGTLGNAT</sequence>
<reference evidence="3" key="1">
    <citation type="journal article" date="2021" name="IMA Fungus">
        <title>Genomic characterization of three marine fungi, including Emericellopsis atlantica sp. nov. with signatures of a generalist lifestyle and marine biomass degradation.</title>
        <authorList>
            <person name="Hagestad O.C."/>
            <person name="Hou L."/>
            <person name="Andersen J.H."/>
            <person name="Hansen E.H."/>
            <person name="Altermark B."/>
            <person name="Li C."/>
            <person name="Kuhnert E."/>
            <person name="Cox R.J."/>
            <person name="Crous P.W."/>
            <person name="Spatafora J.W."/>
            <person name="Lail K."/>
            <person name="Amirebrahimi M."/>
            <person name="Lipzen A."/>
            <person name="Pangilinan J."/>
            <person name="Andreopoulos W."/>
            <person name="Hayes R.D."/>
            <person name="Ng V."/>
            <person name="Grigoriev I.V."/>
            <person name="Jackson S.A."/>
            <person name="Sutton T.D.S."/>
            <person name="Dobson A.D.W."/>
            <person name="Rama T."/>
        </authorList>
    </citation>
    <scope>NUCLEOTIDE SEQUENCE</scope>
    <source>
        <strain evidence="3">TRa018bII</strain>
    </source>
</reference>
<feature type="domain" description="DUF6594" evidence="2">
    <location>
        <begin position="112"/>
        <end position="155"/>
    </location>
</feature>
<gene>
    <name evidence="3" type="ORF">BJ875DRAFT_482614</name>
</gene>
<dbReference type="EMBL" id="MU251415">
    <property type="protein sequence ID" value="KAG9236096.1"/>
    <property type="molecule type" value="Genomic_DNA"/>
</dbReference>
<protein>
    <recommendedName>
        <fullName evidence="2">DUF6594 domain-containing protein</fullName>
    </recommendedName>
</protein>
<keyword evidence="1" id="KW-1133">Transmembrane helix</keyword>
<dbReference type="OrthoDB" id="3533814at2759"/>
<proteinExistence type="predicted"/>
<comment type="caution">
    <text evidence="3">The sequence shown here is derived from an EMBL/GenBank/DDBJ whole genome shotgun (WGS) entry which is preliminary data.</text>
</comment>